<name>K6WSM6_9ACTN</name>
<proteinExistence type="predicted"/>
<keyword evidence="3" id="KW-1185">Reference proteome</keyword>
<reference evidence="2 3" key="1">
    <citation type="submission" date="2012-08" db="EMBL/GenBank/DDBJ databases">
        <title>Whole genome shotgun sequence of Gordonia rhizosphera NBRC 16068.</title>
        <authorList>
            <person name="Takarada H."/>
            <person name="Isaki S."/>
            <person name="Hosoyama A."/>
            <person name="Tsuchikane K."/>
            <person name="Katsumata H."/>
            <person name="Baba S."/>
            <person name="Ohji S."/>
            <person name="Yamazaki S."/>
            <person name="Fujita N."/>
        </authorList>
    </citation>
    <scope>NUCLEOTIDE SEQUENCE [LARGE SCALE GENOMIC DNA]</scope>
    <source>
        <strain evidence="2 3">NBRC 16068</strain>
    </source>
</reference>
<dbReference type="SUPFAM" id="SSF54427">
    <property type="entry name" value="NTF2-like"/>
    <property type="match status" value="1"/>
</dbReference>
<feature type="domain" description="SnoaL-like" evidence="1">
    <location>
        <begin position="12"/>
        <end position="124"/>
    </location>
</feature>
<evidence type="ECO:0000259" key="1">
    <source>
        <dbReference type="Pfam" id="PF13577"/>
    </source>
</evidence>
<dbReference type="InterPro" id="IPR032710">
    <property type="entry name" value="NTF2-like_dom_sf"/>
</dbReference>
<dbReference type="InterPro" id="IPR037401">
    <property type="entry name" value="SnoaL-like"/>
</dbReference>
<evidence type="ECO:0000313" key="3">
    <source>
        <dbReference type="Proteomes" id="UP000008363"/>
    </source>
</evidence>
<protein>
    <recommendedName>
        <fullName evidence="1">SnoaL-like domain-containing protein</fullName>
    </recommendedName>
</protein>
<dbReference type="Proteomes" id="UP000008363">
    <property type="component" value="Unassembled WGS sequence"/>
</dbReference>
<gene>
    <name evidence="2" type="ORF">GORHZ_065_00340</name>
</gene>
<sequence length="139" mass="15343">MADPRQPTELTVSDRHSIEDLLASYVLNLDVDDIDAAAALFLDDAEFVTYGRVFAGRERIRRMFASAPKGLHLSGRALIVAAPHGADVSMQLVFFPADDAPRRLAVYDLGLVRRTDAGWAIRRMECRFLDGEGKLAAQP</sequence>
<dbReference type="Pfam" id="PF13577">
    <property type="entry name" value="SnoaL_4"/>
    <property type="match status" value="1"/>
</dbReference>
<dbReference type="Gene3D" id="3.10.450.50">
    <property type="match status" value="1"/>
</dbReference>
<dbReference type="eggNOG" id="ENOG5034713">
    <property type="taxonomic scope" value="Bacteria"/>
</dbReference>
<dbReference type="STRING" id="1108045.GORHZ_065_00340"/>
<dbReference type="OrthoDB" id="4621984at2"/>
<dbReference type="AlphaFoldDB" id="K6WSM6"/>
<dbReference type="RefSeq" id="WP_006331638.1">
    <property type="nucleotide sequence ID" value="NZ_BAHC01000065.1"/>
</dbReference>
<comment type="caution">
    <text evidence="2">The sequence shown here is derived from an EMBL/GenBank/DDBJ whole genome shotgun (WGS) entry which is preliminary data.</text>
</comment>
<dbReference type="EMBL" id="BAHC01000065">
    <property type="protein sequence ID" value="GAB89569.1"/>
    <property type="molecule type" value="Genomic_DNA"/>
</dbReference>
<organism evidence="2 3">
    <name type="scientific">Gordonia rhizosphera NBRC 16068</name>
    <dbReference type="NCBI Taxonomy" id="1108045"/>
    <lineage>
        <taxon>Bacteria</taxon>
        <taxon>Bacillati</taxon>
        <taxon>Actinomycetota</taxon>
        <taxon>Actinomycetes</taxon>
        <taxon>Mycobacteriales</taxon>
        <taxon>Gordoniaceae</taxon>
        <taxon>Gordonia</taxon>
    </lineage>
</organism>
<accession>K6WSM6</accession>
<evidence type="ECO:0000313" key="2">
    <source>
        <dbReference type="EMBL" id="GAB89569.1"/>
    </source>
</evidence>